<dbReference type="RefSeq" id="WP_220747015.1">
    <property type="nucleotide sequence ID" value="NZ_BPFH01000001.1"/>
</dbReference>
<feature type="signal peptide" evidence="1">
    <location>
        <begin position="1"/>
        <end position="22"/>
    </location>
</feature>
<name>A0ABQ4NGC1_9RHOB</name>
<evidence type="ECO:0000313" key="2">
    <source>
        <dbReference type="EMBL" id="GIT93475.1"/>
    </source>
</evidence>
<comment type="caution">
    <text evidence="2">The sequence shown here is derived from an EMBL/GenBank/DDBJ whole genome shotgun (WGS) entry which is preliminary data.</text>
</comment>
<keyword evidence="1" id="KW-0732">Signal</keyword>
<feature type="chain" id="PRO_5045748152" evidence="1">
    <location>
        <begin position="23"/>
        <end position="77"/>
    </location>
</feature>
<dbReference type="EMBL" id="BPFH01000001">
    <property type="protein sequence ID" value="GIT93475.1"/>
    <property type="molecule type" value="Genomic_DNA"/>
</dbReference>
<protein>
    <submittedName>
        <fullName evidence="2">Uncharacterized protein</fullName>
    </submittedName>
</protein>
<organism evidence="2 3">
    <name type="scientific">Jannaschia pagri</name>
    <dbReference type="NCBI Taxonomy" id="2829797"/>
    <lineage>
        <taxon>Bacteria</taxon>
        <taxon>Pseudomonadati</taxon>
        <taxon>Pseudomonadota</taxon>
        <taxon>Alphaproteobacteria</taxon>
        <taxon>Rhodobacterales</taxon>
        <taxon>Roseobacteraceae</taxon>
        <taxon>Jannaschia</taxon>
    </lineage>
</organism>
<proteinExistence type="predicted"/>
<sequence>MTKYTILACALAAPLAITPALADKKWPDCYCTDSSGSRVEIGQTTCLTVNGRAFQAKCEMSLNVPIWRNNGQGCVTG</sequence>
<accession>A0ABQ4NGC1</accession>
<keyword evidence="3" id="KW-1185">Reference proteome</keyword>
<evidence type="ECO:0000256" key="1">
    <source>
        <dbReference type="SAM" id="SignalP"/>
    </source>
</evidence>
<dbReference type="Proteomes" id="UP000786693">
    <property type="component" value="Unassembled WGS sequence"/>
</dbReference>
<gene>
    <name evidence="2" type="ORF">JANAI62_00980</name>
</gene>
<evidence type="ECO:0000313" key="3">
    <source>
        <dbReference type="Proteomes" id="UP000786693"/>
    </source>
</evidence>
<reference evidence="2 3" key="1">
    <citation type="submission" date="2021-05" db="EMBL/GenBank/DDBJ databases">
        <title>Bacteria Genome sequencing.</title>
        <authorList>
            <person name="Takabe Y."/>
            <person name="Nakajima Y."/>
            <person name="Suzuki S."/>
            <person name="Shiozaki T."/>
        </authorList>
    </citation>
    <scope>NUCLEOTIDE SEQUENCE [LARGE SCALE GENOMIC DNA]</scope>
    <source>
        <strain evidence="2 3">AI_62</strain>
    </source>
</reference>